<dbReference type="GO" id="GO:0016887">
    <property type="term" value="F:ATP hydrolysis activity"/>
    <property type="evidence" value="ECO:0007669"/>
    <property type="project" value="InterPro"/>
</dbReference>
<dbReference type="Pfam" id="PF00005">
    <property type="entry name" value="ABC_tran"/>
    <property type="match status" value="1"/>
</dbReference>
<keyword evidence="2" id="KW-0813">Transport</keyword>
<organism evidence="7 8">
    <name type="scientific">Erythrobacter ramosus</name>
    <dbReference type="NCBI Taxonomy" id="35811"/>
    <lineage>
        <taxon>Bacteria</taxon>
        <taxon>Pseudomonadati</taxon>
        <taxon>Pseudomonadota</taxon>
        <taxon>Alphaproteobacteria</taxon>
        <taxon>Sphingomonadales</taxon>
        <taxon>Erythrobacteraceae</taxon>
        <taxon>Erythrobacter/Porphyrobacter group</taxon>
        <taxon>Erythrobacter</taxon>
    </lineage>
</organism>
<name>A0A6I4US00_9SPHN</name>
<dbReference type="Proteomes" id="UP000430021">
    <property type="component" value="Unassembled WGS sequence"/>
</dbReference>
<dbReference type="InterPro" id="IPR003593">
    <property type="entry name" value="AAA+_ATPase"/>
</dbReference>
<dbReference type="OrthoDB" id="9778870at2"/>
<dbReference type="RefSeq" id="WP_160762108.1">
    <property type="nucleotide sequence ID" value="NZ_BAAADZ010000003.1"/>
</dbReference>
<proteinExistence type="inferred from homology"/>
<evidence type="ECO:0000256" key="1">
    <source>
        <dbReference type="ARBA" id="ARBA00005417"/>
    </source>
</evidence>
<accession>A0A6I4US00</accession>
<evidence type="ECO:0000256" key="3">
    <source>
        <dbReference type="ARBA" id="ARBA00022741"/>
    </source>
</evidence>
<sequence length="412" mass="45424">MSEQNAIKIEGLGKKYLIGHNLDGGRPKTFREALTKGFKSALTSVRNMAQLRQLVAGDEIEEFWALKDVDLEIKRGDAVGIIGRNGAGKSTLLKVLSRITEPTAGRIEITGRVASLLEVGTGFHPELTGRENIFLNGAILGMSRKEIQRKIDRIIDFAGVEKFIDTPVKRYSSGMYVRLAFSVAAHLDPEILIVDEVLAVGDAAFQRKCHALMRELANSGKTVLFVSHNLRSLRELCRTGVLLEQGQVTGVGPIEQIIDRYQQTAADVQSVARLGAIEAWVKAEGREDGSNVFRLSLTARRRVSLSELCLIVTGKDEERLYILNQQNSFEMPYDLGPVSLQLRIDQTGPALVEGSYMVGVYLKADGKPYEDLAIARLEVPARKGFQTFYPPEVRGVVEPEFAVTVAAALEKQ</sequence>
<dbReference type="PANTHER" id="PTHR46743">
    <property type="entry name" value="TEICHOIC ACIDS EXPORT ATP-BINDING PROTEIN TAGH"/>
    <property type="match status" value="1"/>
</dbReference>
<dbReference type="EMBL" id="WTYB01000006">
    <property type="protein sequence ID" value="MXP39955.1"/>
    <property type="molecule type" value="Genomic_DNA"/>
</dbReference>
<dbReference type="AlphaFoldDB" id="A0A6I4US00"/>
<protein>
    <submittedName>
        <fullName evidence="6">ABC-type polysaccharide/polyol phosphate transport system ATPase subunit</fullName>
    </submittedName>
    <submittedName>
        <fullName evidence="7">ATP-binding cassette domain-containing protein</fullName>
    </submittedName>
</protein>
<evidence type="ECO:0000256" key="4">
    <source>
        <dbReference type="ARBA" id="ARBA00022840"/>
    </source>
</evidence>
<keyword evidence="4 7" id="KW-0067">ATP-binding</keyword>
<dbReference type="PROSITE" id="PS50893">
    <property type="entry name" value="ABC_TRANSPORTER_2"/>
    <property type="match status" value="1"/>
</dbReference>
<evidence type="ECO:0000259" key="5">
    <source>
        <dbReference type="PROSITE" id="PS50893"/>
    </source>
</evidence>
<dbReference type="InterPro" id="IPR050683">
    <property type="entry name" value="Bact_Polysacc_Export_ATP-bd"/>
</dbReference>
<keyword evidence="3" id="KW-0547">Nucleotide-binding</keyword>
<evidence type="ECO:0000313" key="9">
    <source>
        <dbReference type="Proteomes" id="UP000548685"/>
    </source>
</evidence>
<dbReference type="InterPro" id="IPR015860">
    <property type="entry name" value="ABC_transpr_TagH-like"/>
</dbReference>
<dbReference type="GO" id="GO:0140359">
    <property type="term" value="F:ABC-type transporter activity"/>
    <property type="evidence" value="ECO:0007669"/>
    <property type="project" value="InterPro"/>
</dbReference>
<dbReference type="EMBL" id="JACICE010000006">
    <property type="protein sequence ID" value="MBB3777212.1"/>
    <property type="molecule type" value="Genomic_DNA"/>
</dbReference>
<dbReference type="InterPro" id="IPR027417">
    <property type="entry name" value="P-loop_NTPase"/>
</dbReference>
<comment type="similarity">
    <text evidence="1">Belongs to the ABC transporter superfamily.</text>
</comment>
<evidence type="ECO:0000313" key="6">
    <source>
        <dbReference type="EMBL" id="MBB3777212.1"/>
    </source>
</evidence>
<dbReference type="PANTHER" id="PTHR46743:SF2">
    <property type="entry name" value="TEICHOIC ACIDS EXPORT ATP-BINDING PROTEIN TAGH"/>
    <property type="match status" value="1"/>
</dbReference>
<gene>
    <name evidence="6" type="ORF">FHS52_003209</name>
    <name evidence="7" type="ORF">GRI59_15210</name>
</gene>
<evidence type="ECO:0000256" key="2">
    <source>
        <dbReference type="ARBA" id="ARBA00022448"/>
    </source>
</evidence>
<dbReference type="SMART" id="SM00382">
    <property type="entry name" value="AAA"/>
    <property type="match status" value="1"/>
</dbReference>
<reference evidence="7 8" key="1">
    <citation type="submission" date="2019-12" db="EMBL/GenBank/DDBJ databases">
        <title>Genomic-based taxomic classification of the family Erythrobacteraceae.</title>
        <authorList>
            <person name="Xu L."/>
        </authorList>
    </citation>
    <scope>NUCLEOTIDE SEQUENCE [LARGE SCALE GENOMIC DNA]</scope>
    <source>
        <strain evidence="7 8">JCM 10282</strain>
    </source>
</reference>
<evidence type="ECO:0000313" key="8">
    <source>
        <dbReference type="Proteomes" id="UP000430021"/>
    </source>
</evidence>
<dbReference type="Gene3D" id="3.40.50.300">
    <property type="entry name" value="P-loop containing nucleotide triphosphate hydrolases"/>
    <property type="match status" value="1"/>
</dbReference>
<comment type="caution">
    <text evidence="7">The sequence shown here is derived from an EMBL/GenBank/DDBJ whole genome shotgun (WGS) entry which is preliminary data.</text>
</comment>
<dbReference type="CDD" id="cd03220">
    <property type="entry name" value="ABC_KpsT_Wzt"/>
    <property type="match status" value="1"/>
</dbReference>
<evidence type="ECO:0000313" key="7">
    <source>
        <dbReference type="EMBL" id="MXP39955.1"/>
    </source>
</evidence>
<dbReference type="GO" id="GO:0016020">
    <property type="term" value="C:membrane"/>
    <property type="evidence" value="ECO:0007669"/>
    <property type="project" value="InterPro"/>
</dbReference>
<reference evidence="6 9" key="2">
    <citation type="submission" date="2020-08" db="EMBL/GenBank/DDBJ databases">
        <title>Genomic Encyclopedia of Type Strains, Phase IV (KMG-IV): sequencing the most valuable type-strain genomes for metagenomic binning, comparative biology and taxonomic classification.</title>
        <authorList>
            <person name="Goeker M."/>
        </authorList>
    </citation>
    <scope>NUCLEOTIDE SEQUENCE [LARGE SCALE GENOMIC DNA]</scope>
    <source>
        <strain evidence="6 9">DSM 8510</strain>
    </source>
</reference>
<dbReference type="InterPro" id="IPR003439">
    <property type="entry name" value="ABC_transporter-like_ATP-bd"/>
</dbReference>
<dbReference type="Proteomes" id="UP000548685">
    <property type="component" value="Unassembled WGS sequence"/>
</dbReference>
<keyword evidence="9" id="KW-1185">Reference proteome</keyword>
<dbReference type="GO" id="GO:0005524">
    <property type="term" value="F:ATP binding"/>
    <property type="evidence" value="ECO:0007669"/>
    <property type="project" value="UniProtKB-KW"/>
</dbReference>
<dbReference type="SUPFAM" id="SSF52540">
    <property type="entry name" value="P-loop containing nucleoside triphosphate hydrolases"/>
    <property type="match status" value="1"/>
</dbReference>
<feature type="domain" description="ABC transporter" evidence="5">
    <location>
        <begin position="49"/>
        <end position="270"/>
    </location>
</feature>